<dbReference type="PANTHER" id="PTHR30543:SF21">
    <property type="entry name" value="NAD(P)H-DEPENDENT FMN REDUCTASE LOT6"/>
    <property type="match status" value="1"/>
</dbReference>
<reference evidence="2 3" key="1">
    <citation type="submission" date="2017-02" db="EMBL/GenBank/DDBJ databases">
        <authorList>
            <person name="Peterson S.W."/>
        </authorList>
    </citation>
    <scope>NUCLEOTIDE SEQUENCE [LARGE SCALE GENOMIC DNA]</scope>
    <source>
        <strain evidence="2 3">USBA 369</strain>
    </source>
</reference>
<dbReference type="Proteomes" id="UP000190135">
    <property type="component" value="Unassembled WGS sequence"/>
</dbReference>
<dbReference type="GO" id="GO:0016491">
    <property type="term" value="F:oxidoreductase activity"/>
    <property type="evidence" value="ECO:0007669"/>
    <property type="project" value="InterPro"/>
</dbReference>
<dbReference type="STRING" id="1365950.SAMN05428963_12112"/>
<evidence type="ECO:0000313" key="3">
    <source>
        <dbReference type="Proteomes" id="UP000190135"/>
    </source>
</evidence>
<name>A0A1T4T8W5_9HYPH</name>
<accession>A0A1T4T8W5</accession>
<dbReference type="InterPro" id="IPR005025">
    <property type="entry name" value="FMN_Rdtase-like_dom"/>
</dbReference>
<protein>
    <submittedName>
        <fullName evidence="2">NAD(P)H-dependent FMN reductase</fullName>
    </submittedName>
</protein>
<dbReference type="AlphaFoldDB" id="A0A1T4T8W5"/>
<dbReference type="RefSeq" id="WP_078710258.1">
    <property type="nucleotide sequence ID" value="NZ_FUXL01000021.1"/>
</dbReference>
<dbReference type="GO" id="GO:0010181">
    <property type="term" value="F:FMN binding"/>
    <property type="evidence" value="ECO:0007669"/>
    <property type="project" value="TreeGrafter"/>
</dbReference>
<evidence type="ECO:0000259" key="1">
    <source>
        <dbReference type="Pfam" id="PF03358"/>
    </source>
</evidence>
<proteinExistence type="predicted"/>
<dbReference type="PANTHER" id="PTHR30543">
    <property type="entry name" value="CHROMATE REDUCTASE"/>
    <property type="match status" value="1"/>
</dbReference>
<sequence length="194" mass="20477">MALDILVLPGSLRHGSFNRKLAAEAVRRLALTDANVTLLSLADYPLPIYDADLEAEKGIPENALLLAQRIAAQDGLLLVSPEYNAGVPPLLKNAIDWASRVKKVRGRPVQPFSKLVVGLASASPGRLGSMRSLAAWRLSLMALGAEVVTAQVTLANAGAAFDDEGGLLDDHASMALDTLTSSLLDHVRAVGRHG</sequence>
<dbReference type="SUPFAM" id="SSF52218">
    <property type="entry name" value="Flavoproteins"/>
    <property type="match status" value="1"/>
</dbReference>
<organism evidence="2 3">
    <name type="scientific">Consotaella salsifontis</name>
    <dbReference type="NCBI Taxonomy" id="1365950"/>
    <lineage>
        <taxon>Bacteria</taxon>
        <taxon>Pseudomonadati</taxon>
        <taxon>Pseudomonadota</taxon>
        <taxon>Alphaproteobacteria</taxon>
        <taxon>Hyphomicrobiales</taxon>
        <taxon>Aurantimonadaceae</taxon>
        <taxon>Consotaella</taxon>
    </lineage>
</organism>
<dbReference type="EMBL" id="FUXL01000021">
    <property type="protein sequence ID" value="SKA36751.1"/>
    <property type="molecule type" value="Genomic_DNA"/>
</dbReference>
<dbReference type="Pfam" id="PF03358">
    <property type="entry name" value="FMN_red"/>
    <property type="match status" value="1"/>
</dbReference>
<evidence type="ECO:0000313" key="2">
    <source>
        <dbReference type="EMBL" id="SKA36751.1"/>
    </source>
</evidence>
<dbReference type="OrthoDB" id="9812295at2"/>
<dbReference type="GO" id="GO:0005829">
    <property type="term" value="C:cytosol"/>
    <property type="evidence" value="ECO:0007669"/>
    <property type="project" value="TreeGrafter"/>
</dbReference>
<feature type="domain" description="NADPH-dependent FMN reductase-like" evidence="1">
    <location>
        <begin position="4"/>
        <end position="157"/>
    </location>
</feature>
<dbReference type="Gene3D" id="3.40.50.360">
    <property type="match status" value="1"/>
</dbReference>
<gene>
    <name evidence="2" type="ORF">SAMN05428963_12112</name>
</gene>
<keyword evidence="3" id="KW-1185">Reference proteome</keyword>
<dbReference type="InterPro" id="IPR029039">
    <property type="entry name" value="Flavoprotein-like_sf"/>
</dbReference>
<dbReference type="InterPro" id="IPR050712">
    <property type="entry name" value="NAD(P)H-dep_reductase"/>
</dbReference>